<evidence type="ECO:0000256" key="5">
    <source>
        <dbReference type="ARBA" id="ARBA00023136"/>
    </source>
</evidence>
<name>A0A8I1DCK1_THEIN</name>
<comment type="caution">
    <text evidence="7">The sequence shown here is derived from an EMBL/GenBank/DDBJ whole genome shotgun (WGS) entry which is preliminary data.</text>
</comment>
<dbReference type="CDD" id="cd13124">
    <property type="entry name" value="MATE_SpoVB_like"/>
    <property type="match status" value="1"/>
</dbReference>
<dbReference type="InterPro" id="IPR002797">
    <property type="entry name" value="Polysacc_synth"/>
</dbReference>
<keyword evidence="4 6" id="KW-1133">Transmembrane helix</keyword>
<keyword evidence="3 6" id="KW-0812">Transmembrane</keyword>
<keyword evidence="2" id="KW-1003">Cell membrane</keyword>
<dbReference type="PANTHER" id="PTHR30250">
    <property type="entry name" value="PST FAMILY PREDICTED COLANIC ACID TRANSPORTER"/>
    <property type="match status" value="1"/>
</dbReference>
<organism evidence="7 8">
    <name type="scientific">Thermoactinomyces intermedius</name>
    <dbReference type="NCBI Taxonomy" id="2024"/>
    <lineage>
        <taxon>Bacteria</taxon>
        <taxon>Bacillati</taxon>
        <taxon>Bacillota</taxon>
        <taxon>Bacilli</taxon>
        <taxon>Bacillales</taxon>
        <taxon>Thermoactinomycetaceae</taxon>
        <taxon>Thermoactinomyces</taxon>
    </lineage>
</organism>
<keyword evidence="5 6" id="KW-0472">Membrane</keyword>
<feature type="transmembrane region" description="Helical" evidence="6">
    <location>
        <begin position="292"/>
        <end position="315"/>
    </location>
</feature>
<evidence type="ECO:0000256" key="3">
    <source>
        <dbReference type="ARBA" id="ARBA00022692"/>
    </source>
</evidence>
<keyword evidence="8" id="KW-1185">Reference proteome</keyword>
<accession>A0A8I1DCK1</accession>
<feature type="transmembrane region" description="Helical" evidence="6">
    <location>
        <begin position="122"/>
        <end position="143"/>
    </location>
</feature>
<reference evidence="7 8" key="1">
    <citation type="submission" date="2020-12" db="EMBL/GenBank/DDBJ databases">
        <title>WGS of Thermoactinomyces spp.</title>
        <authorList>
            <person name="Cheng K."/>
        </authorList>
    </citation>
    <scope>NUCLEOTIDE SEQUENCE [LARGE SCALE GENOMIC DNA]</scope>
    <source>
        <strain evidence="8">CICC 10671\DSM 43846</strain>
    </source>
</reference>
<dbReference type="EMBL" id="JAECVW010000005">
    <property type="protein sequence ID" value="MBH8595588.1"/>
    <property type="molecule type" value="Genomic_DNA"/>
</dbReference>
<feature type="transmembrane region" description="Helical" evidence="6">
    <location>
        <begin position="240"/>
        <end position="260"/>
    </location>
</feature>
<evidence type="ECO:0000256" key="1">
    <source>
        <dbReference type="ARBA" id="ARBA00004651"/>
    </source>
</evidence>
<dbReference type="InterPro" id="IPR024923">
    <property type="entry name" value="PG_synth_SpoVB"/>
</dbReference>
<evidence type="ECO:0000256" key="6">
    <source>
        <dbReference type="SAM" id="Phobius"/>
    </source>
</evidence>
<sequence>MMEQSRQSFIRGAAILGGAALFSKILGAVYKIPYQNITGDEGMYVYQQVYPLYSVLLILATAGFPAAISKLVSEKWSRGQMAGVAQIFRVSLTALSLLGAVSFLLLFFGAGQIAEWMGNRNLLTLPIQTVSFALLAVPFLAVMRGFFQGQQNMVPTANSQMVEQLIRVVTILVLSWYFMDVGLGVVYAGAGAVFGSITGAVGALIVLLYYWHKTRPVPKKEAGFAAASGTEPPAEVMKTLFRLSLPICIGSLILPLFSLVDSFTVANLLVDRGWETEEAIRLKGVFDRGQPLVQFASFFATAIALSIVPAISDLVSKQREKEVKEQAVLALRLTWGLGLPAAVGLMVIAGPVNVMLYEDGAGSDALAVLAWSGVLSSLWIVSAGVLQGLGKVYLPAVYLALGMVLKVGLNMLLIPLWDIRGAALSTVLAFLCTAVLQLVKIKQHFGWKSWFPRQELMAAWAAVWMGAAVYVTSVLVQLVAVPFLEFRVAMMAASLLSVLVGVMVYPWAVFRFGVWTRRDLEKVPKLRKKLVPVLDKWGWLKKERI</sequence>
<feature type="transmembrane region" description="Helical" evidence="6">
    <location>
        <begin position="486"/>
        <end position="508"/>
    </location>
</feature>
<dbReference type="InterPro" id="IPR050833">
    <property type="entry name" value="Poly_Biosynth_Transport"/>
</dbReference>
<dbReference type="GO" id="GO:0005886">
    <property type="term" value="C:plasma membrane"/>
    <property type="evidence" value="ECO:0007669"/>
    <property type="project" value="UniProtKB-SubCell"/>
</dbReference>
<feature type="transmembrane region" description="Helical" evidence="6">
    <location>
        <begin position="90"/>
        <end position="110"/>
    </location>
</feature>
<proteinExistence type="predicted"/>
<feature type="transmembrane region" description="Helical" evidence="6">
    <location>
        <begin position="368"/>
        <end position="386"/>
    </location>
</feature>
<feature type="transmembrane region" description="Helical" evidence="6">
    <location>
        <begin position="327"/>
        <end position="348"/>
    </location>
</feature>
<dbReference type="PANTHER" id="PTHR30250:SF29">
    <property type="entry name" value="POLYSACCHARIDE BIOSYNTHESIS PROTEIN C-TERMINAL DOMAIN-CONTAINING PROTEIN"/>
    <property type="match status" value="1"/>
</dbReference>
<comment type="subcellular location">
    <subcellularLocation>
        <location evidence="1">Cell membrane</location>
        <topology evidence="1">Multi-pass membrane protein</topology>
    </subcellularLocation>
</comment>
<dbReference type="Proteomes" id="UP000633619">
    <property type="component" value="Unassembled WGS sequence"/>
</dbReference>
<evidence type="ECO:0000313" key="8">
    <source>
        <dbReference type="Proteomes" id="UP000633619"/>
    </source>
</evidence>
<protein>
    <submittedName>
        <fullName evidence="7">Polysaccharide biosynthesis protein</fullName>
    </submittedName>
</protein>
<feature type="transmembrane region" description="Helical" evidence="6">
    <location>
        <begin position="185"/>
        <end position="211"/>
    </location>
</feature>
<dbReference type="AlphaFoldDB" id="A0A8I1DCK1"/>
<evidence type="ECO:0000256" key="4">
    <source>
        <dbReference type="ARBA" id="ARBA00022989"/>
    </source>
</evidence>
<feature type="transmembrane region" description="Helical" evidence="6">
    <location>
        <begin position="164"/>
        <end position="179"/>
    </location>
</feature>
<feature type="transmembrane region" description="Helical" evidence="6">
    <location>
        <begin position="51"/>
        <end position="69"/>
    </location>
</feature>
<dbReference type="PIRSF" id="PIRSF038958">
    <property type="entry name" value="PG_synth_SpoVB"/>
    <property type="match status" value="1"/>
</dbReference>
<dbReference type="Pfam" id="PF01943">
    <property type="entry name" value="Polysacc_synt"/>
    <property type="match status" value="1"/>
</dbReference>
<evidence type="ECO:0000313" key="7">
    <source>
        <dbReference type="EMBL" id="MBH8595588.1"/>
    </source>
</evidence>
<dbReference type="RefSeq" id="WP_181732357.1">
    <property type="nucleotide sequence ID" value="NZ_JACEIR010000007.1"/>
</dbReference>
<feature type="transmembrane region" description="Helical" evidence="6">
    <location>
        <begin position="459"/>
        <end position="480"/>
    </location>
</feature>
<evidence type="ECO:0000256" key="2">
    <source>
        <dbReference type="ARBA" id="ARBA00022475"/>
    </source>
</evidence>
<feature type="transmembrane region" description="Helical" evidence="6">
    <location>
        <begin position="393"/>
        <end position="413"/>
    </location>
</feature>
<gene>
    <name evidence="7" type="ORF">I8U20_09620</name>
</gene>
<feature type="transmembrane region" description="Helical" evidence="6">
    <location>
        <begin position="419"/>
        <end position="439"/>
    </location>
</feature>